<dbReference type="PROSITE" id="PS50975">
    <property type="entry name" value="ATP_GRASP"/>
    <property type="match status" value="1"/>
</dbReference>
<keyword evidence="2" id="KW-0547">Nucleotide-binding</keyword>
<comment type="caution">
    <text evidence="4">The sequence shown here is derived from an EMBL/GenBank/DDBJ whole genome shotgun (WGS) entry which is preliminary data.</text>
</comment>
<keyword evidence="4" id="KW-0436">Ligase</keyword>
<keyword evidence="2" id="KW-0067">ATP-binding</keyword>
<evidence type="ECO:0000313" key="5">
    <source>
        <dbReference type="Proteomes" id="UP001203512"/>
    </source>
</evidence>
<dbReference type="SUPFAM" id="SSF56059">
    <property type="entry name" value="Glutathione synthetase ATP-binding domain-like"/>
    <property type="match status" value="1"/>
</dbReference>
<dbReference type="PANTHER" id="PTHR42793">
    <property type="entry name" value="COA BINDING DOMAIN CONTAINING PROTEIN"/>
    <property type="match status" value="1"/>
</dbReference>
<organism evidence="4 5">
    <name type="scientific">Sphingobium agri</name>
    <dbReference type="NCBI Taxonomy" id="2933566"/>
    <lineage>
        <taxon>Bacteria</taxon>
        <taxon>Pseudomonadati</taxon>
        <taxon>Pseudomonadota</taxon>
        <taxon>Alphaproteobacteria</taxon>
        <taxon>Sphingomonadales</taxon>
        <taxon>Sphingomonadaceae</taxon>
        <taxon>Sphingobium</taxon>
    </lineage>
</organism>
<evidence type="ECO:0000259" key="3">
    <source>
        <dbReference type="PROSITE" id="PS50975"/>
    </source>
</evidence>
<dbReference type="PANTHER" id="PTHR42793:SF1">
    <property type="entry name" value="PEPTIDYL-LYSINE N-ACETYLTRANSFERASE PATZ"/>
    <property type="match status" value="1"/>
</dbReference>
<dbReference type="InterPro" id="IPR011761">
    <property type="entry name" value="ATP-grasp"/>
</dbReference>
<dbReference type="Pfam" id="PF13549">
    <property type="entry name" value="ATP-grasp_5"/>
    <property type="match status" value="1"/>
</dbReference>
<dbReference type="InterPro" id="IPR003781">
    <property type="entry name" value="CoA-bd"/>
</dbReference>
<dbReference type="Pfam" id="PF13380">
    <property type="entry name" value="CoA_binding_2"/>
    <property type="match status" value="1"/>
</dbReference>
<keyword evidence="1" id="KW-0816">Tricarboxylic acid cycle</keyword>
<dbReference type="SUPFAM" id="SSF51735">
    <property type="entry name" value="NAD(P)-binding Rossmann-fold domains"/>
    <property type="match status" value="1"/>
</dbReference>
<dbReference type="Gene3D" id="3.30.1490.20">
    <property type="entry name" value="ATP-grasp fold, A domain"/>
    <property type="match status" value="1"/>
</dbReference>
<dbReference type="GO" id="GO:0016874">
    <property type="term" value="F:ligase activity"/>
    <property type="evidence" value="ECO:0007669"/>
    <property type="project" value="UniProtKB-KW"/>
</dbReference>
<gene>
    <name evidence="4" type="ORF">MU848_14475</name>
</gene>
<sequence length="718" mass="74680">MTADTLNPPVATAARTGNALDRLLRPRSVAIVGASDKPGALGASVLSNLTRNGFSGDIHLINPKRAEIGGRPCLPSVDALPDGVDAAVLAIPRAAVLDTLKALAARNAGAAVIFSAGFAEGGEEGLAEQREIGRIAAETGMVVEGPNCLGMTNFIDRVPLTFVETDAKPLGDRPGIGVVSQSGAMACVLCTTLASRDLGLSFSISTGNEAASGVEDYVDYLLEDSATQVIAMIVEQFRKPQRFLAAARRARALGKTIVLLHPGRSAAARESAATHTGAMAGDYQVMRVKVERAGVILAETLEELGDIAEIAVRCPTIPAGGVAVLGESGAFKALTLDLCEAIGLDLPQVNDGSAPALRAALPDFVPVSNPLDLTAQGLVDPDLYRRTLAALFTDDRFGSIVTGIIQTDPVTVGIKLPPILRAVSELTPDKPIIFAGLDEGAPVPPHQIDQLRTLGIPYFPSTERAFRALKRLNDHARRDFSEGSAAPLPAPALAGRSGVIPEYRSKAILAPLGIPFPKGAFCTSIDEALSAAEAIGYPVVIKAQAASLSHKSDAGGVVLNLSNADALRAGWDRLHANVAAYDAAIALDGVLIEGMGERGVELIIGAKNDPDWGPVILCGFGGVTAEILQDVRLITPGLTVSAIAAELDKLKQAPLLRGFRGSPALDVEAASQIIHTLGRILLAEPSIREIDLNPVIVYPRGQGAIALDALMLTAPKEG</sequence>
<feature type="domain" description="ATP-grasp" evidence="3">
    <location>
        <begin position="506"/>
        <end position="557"/>
    </location>
</feature>
<dbReference type="Gene3D" id="3.40.50.261">
    <property type="entry name" value="Succinyl-CoA synthetase domains"/>
    <property type="match status" value="2"/>
</dbReference>
<evidence type="ECO:0000313" key="4">
    <source>
        <dbReference type="EMBL" id="MCK0532792.1"/>
    </source>
</evidence>
<keyword evidence="5" id="KW-1185">Reference proteome</keyword>
<dbReference type="RefSeq" id="WP_247233675.1">
    <property type="nucleotide sequence ID" value="NZ_JALKHS010000011.1"/>
</dbReference>
<dbReference type="Pfam" id="PF13607">
    <property type="entry name" value="Succ_CoA_lig"/>
    <property type="match status" value="1"/>
</dbReference>
<dbReference type="Proteomes" id="UP001203512">
    <property type="component" value="Unassembled WGS sequence"/>
</dbReference>
<reference evidence="4 5" key="1">
    <citation type="submission" date="2022-04" db="EMBL/GenBank/DDBJ databases">
        <authorList>
            <person name="Huq M.A."/>
        </authorList>
    </citation>
    <scope>NUCLEOTIDE SEQUENCE [LARGE SCALE GENOMIC DNA]</scope>
    <source>
        <strain evidence="4 5">MAH-33</strain>
    </source>
</reference>
<accession>A0ABT0E092</accession>
<dbReference type="SUPFAM" id="SSF52210">
    <property type="entry name" value="Succinyl-CoA synthetase domains"/>
    <property type="match status" value="2"/>
</dbReference>
<dbReference type="InterPro" id="IPR036291">
    <property type="entry name" value="NAD(P)-bd_dom_sf"/>
</dbReference>
<dbReference type="InterPro" id="IPR032875">
    <property type="entry name" value="Succ_CoA_lig_flav_dom"/>
</dbReference>
<evidence type="ECO:0000256" key="1">
    <source>
        <dbReference type="ARBA" id="ARBA00022532"/>
    </source>
</evidence>
<dbReference type="InterPro" id="IPR016102">
    <property type="entry name" value="Succinyl-CoA_synth-like"/>
</dbReference>
<proteinExistence type="predicted"/>
<dbReference type="Gene3D" id="3.30.470.20">
    <property type="entry name" value="ATP-grasp fold, B domain"/>
    <property type="match status" value="1"/>
</dbReference>
<protein>
    <submittedName>
        <fullName evidence="4">Acetate--CoA ligase family protein</fullName>
    </submittedName>
</protein>
<evidence type="ECO:0000256" key="2">
    <source>
        <dbReference type="PROSITE-ProRule" id="PRU00409"/>
    </source>
</evidence>
<dbReference type="SMART" id="SM00881">
    <property type="entry name" value="CoA_binding"/>
    <property type="match status" value="1"/>
</dbReference>
<dbReference type="Gene3D" id="3.40.50.720">
    <property type="entry name" value="NAD(P)-binding Rossmann-like Domain"/>
    <property type="match status" value="1"/>
</dbReference>
<name>A0ABT0E092_9SPHN</name>
<dbReference type="InterPro" id="IPR013815">
    <property type="entry name" value="ATP_grasp_subdomain_1"/>
</dbReference>
<dbReference type="EMBL" id="JALKHS010000011">
    <property type="protein sequence ID" value="MCK0532792.1"/>
    <property type="molecule type" value="Genomic_DNA"/>
</dbReference>